<dbReference type="EMBL" id="BX649550">
    <property type="status" value="NOT_ANNOTATED_CDS"/>
    <property type="molecule type" value="Genomic_DNA"/>
</dbReference>
<keyword evidence="6 10" id="KW-0812">Transmembrane</keyword>
<dbReference type="Pfam" id="PF00822">
    <property type="entry name" value="PMP22_Claudin"/>
    <property type="match status" value="1"/>
</dbReference>
<evidence type="ECO:0000256" key="11">
    <source>
        <dbReference type="SAM" id="SignalP"/>
    </source>
</evidence>
<feature type="signal peptide" evidence="11">
    <location>
        <begin position="1"/>
        <end position="26"/>
    </location>
</feature>
<keyword evidence="5" id="KW-1003">Cell membrane</keyword>
<dbReference type="ZFIN" id="ZDB-GENE-030616-509">
    <property type="gene designation" value="cldn10e"/>
</dbReference>
<dbReference type="OrthoDB" id="8909271at2759"/>
<dbReference type="GO" id="GO:0005923">
    <property type="term" value="C:bicellular tight junction"/>
    <property type="evidence" value="ECO:0007669"/>
    <property type="project" value="UniProtKB-SubCell"/>
</dbReference>
<dbReference type="AlphaFoldDB" id="A0A2R8Q0P2"/>
<keyword evidence="7" id="KW-0965">Cell junction</keyword>
<dbReference type="GO" id="GO:0005198">
    <property type="term" value="F:structural molecule activity"/>
    <property type="evidence" value="ECO:0007669"/>
    <property type="project" value="InterPro"/>
</dbReference>
<dbReference type="Ensembl" id="ENSDART00000187789.1">
    <property type="protein sequence ID" value="ENSDARP00000146006.1"/>
    <property type="gene ID" value="ENSDARG00000114178.1"/>
</dbReference>
<comment type="similarity">
    <text evidence="3">Belongs to the claudin family.</text>
</comment>
<gene>
    <name evidence="13" type="primary">cldn10e</name>
    <name evidence="12" type="synonym">si:busm1-52i16.2</name>
</gene>
<evidence type="ECO:0000313" key="12">
    <source>
        <dbReference type="Ensembl" id="ENSDARP00000146006"/>
    </source>
</evidence>
<evidence type="ECO:0000256" key="1">
    <source>
        <dbReference type="ARBA" id="ARBA00004435"/>
    </source>
</evidence>
<organism evidence="12">
    <name type="scientific">Danio rerio</name>
    <name type="common">Zebrafish</name>
    <name type="synonym">Brachydanio rerio</name>
    <dbReference type="NCBI Taxonomy" id="7955"/>
    <lineage>
        <taxon>Eukaryota</taxon>
        <taxon>Metazoa</taxon>
        <taxon>Chordata</taxon>
        <taxon>Craniata</taxon>
        <taxon>Vertebrata</taxon>
        <taxon>Euteleostomi</taxon>
        <taxon>Actinopterygii</taxon>
        <taxon>Neopterygii</taxon>
        <taxon>Teleostei</taxon>
        <taxon>Ostariophysi</taxon>
        <taxon>Cypriniformes</taxon>
        <taxon>Danionidae</taxon>
        <taxon>Danioninae</taxon>
        <taxon>Danio</taxon>
    </lineage>
</organism>
<evidence type="ECO:0000256" key="9">
    <source>
        <dbReference type="ARBA" id="ARBA00023136"/>
    </source>
</evidence>
<keyword evidence="9 10" id="KW-0472">Membrane</keyword>
<feature type="transmembrane region" description="Helical" evidence="10">
    <location>
        <begin position="82"/>
        <end position="103"/>
    </location>
</feature>
<evidence type="ECO:0000256" key="7">
    <source>
        <dbReference type="ARBA" id="ARBA00022949"/>
    </source>
</evidence>
<keyword evidence="8 10" id="KW-1133">Transmembrane helix</keyword>
<evidence type="ECO:0000256" key="3">
    <source>
        <dbReference type="ARBA" id="ARBA00008295"/>
    </source>
</evidence>
<protein>
    <submittedName>
        <fullName evidence="12">Si:busm1-52i16.2</fullName>
    </submittedName>
</protein>
<feature type="transmembrane region" description="Helical" evidence="10">
    <location>
        <begin position="189"/>
        <end position="212"/>
    </location>
</feature>
<dbReference type="InterPro" id="IPR006187">
    <property type="entry name" value="Claudin"/>
</dbReference>
<evidence type="ECO:0000256" key="10">
    <source>
        <dbReference type="SAM" id="Phobius"/>
    </source>
</evidence>
<dbReference type="PROSITE" id="PS51257">
    <property type="entry name" value="PROKAR_LIPOPROTEIN"/>
    <property type="match status" value="1"/>
</dbReference>
<dbReference type="AGR" id="ZFIN:ZDB-GENE-030616-509"/>
<evidence type="ECO:0000256" key="5">
    <source>
        <dbReference type="ARBA" id="ARBA00022475"/>
    </source>
</evidence>
<accession>A0A8M9Q699</accession>
<sequence length="224" mass="24429">MNIRTMQVWGFLLSVTGWIFVSCSMAMEAWKVAPIGGVGGSNIISVGWHWSSLWRECFTDSASTTRCYDFPVLWAVKGYLQIVRALLMAGMGVGVLAIILSLVGMECTYIGGNDNEKNRSVRAAGICHVSGGKSLHNVILREFSVFVCVYLTDRVVVSGLLASAGYAVYAERIYTEYYNPTIAGLQYELGVPLFLGWSGCAVQITGGAFFLVSVSRLSSQTYIQ</sequence>
<comment type="subcellular location">
    <subcellularLocation>
        <location evidence="1">Cell junction</location>
        <location evidence="1">Tight junction</location>
    </subcellularLocation>
    <subcellularLocation>
        <location evidence="2">Cell membrane</location>
        <topology evidence="2">Multi-pass membrane protein</topology>
    </subcellularLocation>
</comment>
<dbReference type="PANTHER" id="PTHR12002">
    <property type="entry name" value="CLAUDIN"/>
    <property type="match status" value="1"/>
</dbReference>
<evidence type="ECO:0000313" key="13">
    <source>
        <dbReference type="ZFIN" id="ZDB-GENE-030616-509"/>
    </source>
</evidence>
<name>A0A2R8Q0P2_DANRE</name>
<evidence type="ECO:0000256" key="6">
    <source>
        <dbReference type="ARBA" id="ARBA00022692"/>
    </source>
</evidence>
<keyword evidence="4" id="KW-0796">Tight junction</keyword>
<evidence type="ECO:0000256" key="8">
    <source>
        <dbReference type="ARBA" id="ARBA00022989"/>
    </source>
</evidence>
<feature type="transmembrane region" description="Helical" evidence="10">
    <location>
        <begin position="143"/>
        <end position="169"/>
    </location>
</feature>
<evidence type="ECO:0000256" key="4">
    <source>
        <dbReference type="ARBA" id="ARBA00022427"/>
    </source>
</evidence>
<keyword evidence="11" id="KW-0732">Signal</keyword>
<dbReference type="InterPro" id="IPR004031">
    <property type="entry name" value="PMP22/EMP/MP20/Claudin"/>
</dbReference>
<accession>A0A2R8Q0P2</accession>
<dbReference type="SMR" id="A0A2R8Q0P2"/>
<reference evidence="12" key="1">
    <citation type="journal article" date="2013" name="Nature">
        <title>The zebrafish reference genome sequence and its relationship to the human genome.</title>
        <authorList>
            <consortium name="Genome Reference Consortium Zebrafish"/>
            <person name="Howe K."/>
            <person name="Clark M.D."/>
            <person name="Torroja C.F."/>
            <person name="Torrance J."/>
            <person name="Berthelot C."/>
            <person name="Muffato M."/>
            <person name="Collins J.E."/>
            <person name="Humphray S."/>
            <person name="McLaren K."/>
            <person name="Matthews L."/>
            <person name="McLaren S."/>
            <person name="Sealy I."/>
            <person name="Caccamo M."/>
            <person name="Churcher C."/>
            <person name="Scott C."/>
            <person name="Barrett J.C."/>
            <person name="Koch R."/>
            <person name="Rauch G.J."/>
            <person name="White S."/>
            <person name="Chow W."/>
            <person name="Kilian B."/>
            <person name="Quintais L.T."/>
            <person name="Guerra-Assuncao J.A."/>
            <person name="Zhou Y."/>
            <person name="Gu Y."/>
            <person name="Yen J."/>
            <person name="Vogel J.H."/>
            <person name="Eyre T."/>
            <person name="Redmond S."/>
            <person name="Banerjee R."/>
            <person name="Chi J."/>
            <person name="Fu B."/>
            <person name="Langley E."/>
            <person name="Maguire S.F."/>
            <person name="Laird G.K."/>
            <person name="Lloyd D."/>
            <person name="Kenyon E."/>
            <person name="Donaldson S."/>
            <person name="Sehra H."/>
            <person name="Almeida-King J."/>
            <person name="Loveland J."/>
            <person name="Trevanion S."/>
            <person name="Jones M."/>
            <person name="Quail M."/>
            <person name="Willey D."/>
            <person name="Hunt A."/>
            <person name="Burton J."/>
            <person name="Sims S."/>
            <person name="McLay K."/>
            <person name="Plumb B."/>
            <person name="Davis J."/>
            <person name="Clee C."/>
            <person name="Oliver K."/>
            <person name="Clark R."/>
            <person name="Riddle C."/>
            <person name="Elliot D."/>
            <person name="Eliott D."/>
            <person name="Threadgold G."/>
            <person name="Harden G."/>
            <person name="Ware D."/>
            <person name="Begum S."/>
            <person name="Mortimore B."/>
            <person name="Mortimer B."/>
            <person name="Kerry G."/>
            <person name="Heath P."/>
            <person name="Phillimore B."/>
            <person name="Tracey A."/>
            <person name="Corby N."/>
            <person name="Dunn M."/>
            <person name="Johnson C."/>
            <person name="Wood J."/>
            <person name="Clark S."/>
            <person name="Pelan S."/>
            <person name="Griffiths G."/>
            <person name="Smith M."/>
            <person name="Glithero R."/>
            <person name="Howden P."/>
            <person name="Barker N."/>
            <person name="Lloyd C."/>
            <person name="Stevens C."/>
            <person name="Harley J."/>
            <person name="Holt K."/>
            <person name="Panagiotidis G."/>
            <person name="Lovell J."/>
            <person name="Beasley H."/>
            <person name="Henderson C."/>
            <person name="Gordon D."/>
            <person name="Auger K."/>
            <person name="Wright D."/>
            <person name="Collins J."/>
            <person name="Raisen C."/>
            <person name="Dyer L."/>
            <person name="Leung K."/>
            <person name="Robertson L."/>
            <person name="Ambridge K."/>
            <person name="Leongamornlert D."/>
            <person name="McGuire S."/>
            <person name="Gilderthorp R."/>
            <person name="Griffiths C."/>
            <person name="Manthravadi D."/>
            <person name="Nichol S."/>
            <person name="Barker G."/>
            <person name="Whitehead S."/>
            <person name="Kay M."/>
            <person name="Brown J."/>
            <person name="Murnane C."/>
            <person name="Gray E."/>
            <person name="Humphries M."/>
            <person name="Sycamore N."/>
            <person name="Barker D."/>
            <person name="Saunders D."/>
            <person name="Wallis J."/>
            <person name="Babbage A."/>
            <person name="Hammond S."/>
            <person name="Mashreghi-Mohammadi M."/>
            <person name="Barr L."/>
            <person name="Martin S."/>
            <person name="Wray P."/>
            <person name="Ellington A."/>
            <person name="Matthews N."/>
            <person name="Ellwood M."/>
            <person name="Woodmansey R."/>
            <person name="Clark G."/>
            <person name="Cooper J."/>
            <person name="Cooper J."/>
            <person name="Tromans A."/>
            <person name="Grafham D."/>
            <person name="Skuce C."/>
            <person name="Pandian R."/>
            <person name="Andrews R."/>
            <person name="Harrison E."/>
            <person name="Kimberley A."/>
            <person name="Garnett J."/>
            <person name="Fosker N."/>
            <person name="Hall R."/>
            <person name="Garner P."/>
            <person name="Kelly D."/>
            <person name="Bird C."/>
            <person name="Palmer S."/>
            <person name="Gehring I."/>
            <person name="Berger A."/>
            <person name="Dooley C.M."/>
            <person name="Ersan-Urun Z."/>
            <person name="Eser C."/>
            <person name="Geiger H."/>
            <person name="Geisler M."/>
            <person name="Karotki L."/>
            <person name="Kirn A."/>
            <person name="Konantz J."/>
            <person name="Konantz M."/>
            <person name="Oberlander M."/>
            <person name="Rudolph-Geiger S."/>
            <person name="Teucke M."/>
            <person name="Lanz C."/>
            <person name="Raddatz G."/>
            <person name="Osoegawa K."/>
            <person name="Zhu B."/>
            <person name="Rapp A."/>
            <person name="Widaa S."/>
            <person name="Langford C."/>
            <person name="Yang F."/>
            <person name="Schuster S.C."/>
            <person name="Carter N.P."/>
            <person name="Harrow J."/>
            <person name="Ning Z."/>
            <person name="Herrero J."/>
            <person name="Searle S.M."/>
            <person name="Enright A."/>
            <person name="Geisler R."/>
            <person name="Plasterk R.H."/>
            <person name="Lee C."/>
            <person name="Westerfield M."/>
            <person name="de Jong P.J."/>
            <person name="Zon L.I."/>
            <person name="Postlethwait J.H."/>
            <person name="Nusslein-Volhard C."/>
            <person name="Hubbard T.J."/>
            <person name="Roest Crollius H."/>
            <person name="Rogers J."/>
            <person name="Stemple D.L."/>
        </authorList>
    </citation>
    <scope>NUCLEOTIDE SEQUENCE [LARGE SCALE GENOMIC DNA]</scope>
    <source>
        <strain evidence="12">Tuebingen</strain>
    </source>
</reference>
<dbReference type="OMA" id="CTMAMEY"/>
<dbReference type="PRINTS" id="PR01077">
    <property type="entry name" value="CLAUDIN"/>
</dbReference>
<reference evidence="12" key="2">
    <citation type="submission" date="2018-04" db="UniProtKB">
        <authorList>
            <consortium name="Ensembl"/>
        </authorList>
    </citation>
    <scope>IDENTIFICATION</scope>
    <source>
        <strain evidence="12">Tuebingen</strain>
    </source>
</reference>
<dbReference type="Gene3D" id="1.20.140.150">
    <property type="match status" value="1"/>
</dbReference>
<proteinExistence type="inferred from homology"/>
<feature type="chain" id="PRO_5043159827" evidence="11">
    <location>
        <begin position="27"/>
        <end position="224"/>
    </location>
</feature>
<dbReference type="GO" id="GO:0005886">
    <property type="term" value="C:plasma membrane"/>
    <property type="evidence" value="ECO:0007669"/>
    <property type="project" value="UniProtKB-SubCell"/>
</dbReference>
<evidence type="ECO:0000256" key="2">
    <source>
        <dbReference type="ARBA" id="ARBA00004651"/>
    </source>
</evidence>